<dbReference type="GO" id="GO:0006351">
    <property type="term" value="P:DNA-templated transcription"/>
    <property type="evidence" value="ECO:0007669"/>
    <property type="project" value="InterPro"/>
</dbReference>
<dbReference type="EMBL" id="JAWWNJ010000077">
    <property type="protein sequence ID" value="KAK7005994.1"/>
    <property type="molecule type" value="Genomic_DNA"/>
</dbReference>
<keyword evidence="5" id="KW-1185">Reference proteome</keyword>
<dbReference type="InterPro" id="IPR008775">
    <property type="entry name" value="Phytyl_CoA_dOase-like"/>
</dbReference>
<dbReference type="InterPro" id="IPR007219">
    <property type="entry name" value="XnlR_reg_dom"/>
</dbReference>
<dbReference type="Proteomes" id="UP001362999">
    <property type="component" value="Unassembled WGS sequence"/>
</dbReference>
<proteinExistence type="predicted"/>
<evidence type="ECO:0000256" key="1">
    <source>
        <dbReference type="ARBA" id="ARBA00023242"/>
    </source>
</evidence>
<gene>
    <name evidence="4" type="ORF">R3P38DRAFT_3214922</name>
</gene>
<dbReference type="Gene3D" id="2.60.120.620">
    <property type="entry name" value="q2cbj1_9rhob like domain"/>
    <property type="match status" value="1"/>
</dbReference>
<comment type="caution">
    <text evidence="4">The sequence shown here is derived from an EMBL/GenBank/DDBJ whole genome shotgun (WGS) entry which is preliminary data.</text>
</comment>
<sequence>MASNPADLKAKYEEQGFVVIPNLITPENFQSLERACADVVSRTREGSWPHRRTVGKQFPPYDSKDPDSWGVQHLMHPDLGQPAFSQWYCSTPVVNAVQNLLGCQEDQLQMELFNLLINPVSHNFALRWHRDDISGDATQEEEQRALDAWKPYGIQWNTAIYDDACLYVVPGSHKIPRTSGQRAHSTGPDAPVNPLDMPGAIRVALRPGESVFYNQNILHCATYDASAPRATLHGCMGNIEGGPLRARNILQHGLNWMKEPQFGEGLDPRGKAMLVRLLQLYNTAGDVGYSLSGTFHVARVFDEDARAFVPEVHCGVVAEANDVPHLTAKIAEMGERIRQLEQAVATAHPSDRPLALLSPTPQLSPEAVSSPTDEGAGSLSVNKDGNAVYFGHTAGTEALFSMDGSVNFDSQPPFSLAAITKSLPFSSDMTSWDTPLALERLFAYLPIELRALSLCDVFFRNGCWTGMPITQSEAEELLTLIYHCPNRNSSSKHPVAPQQMAILYLIFALGSLVDLDLPPYNSDADHYFDCACAAMSVKPWFESPTVVTVQALAMISCFYAHGGRRFSMDAAWITISLASSISQRIGLHREKFGSDLPPRSLERCRALFWEIYSIETIYGLSVGRPTGTFLANISCPFPPDEPQDAQPFVKLFPGYRHGRWRWTQEVTVPIMESFLTATKPTYDTVLAVDQKIRKFIHSSPFESFPTSLNAESPAAFAQCHLLPLFSKIMLMYIHSGHFVEAMRDNPVNPLASAYSPSFLAAYRNASEIIKADIRNFTTHPMLFTRWWAIWKNLFNAAIIVGTVATRYPSFKVAPHAIIELFTAVDLIEKGAVSSGRARSGLAILRRLRDKAIGIYSQYSGHNLTPPPSADPETEEELKIFAGYTRIVANKVLQRGPRYTAFSKPEPEGKPSPSTALWMKELGDVRQEFDPSIVQYFDSAVPFVNVVPLPEPQGPSAFEDSGFFFTHPPNTTNVDMYGAYGAESYPDDAQMFVQEEVQWPWVHVLPTS</sequence>
<accession>A0AAW0A9X0</accession>
<reference evidence="4 5" key="1">
    <citation type="journal article" date="2024" name="J Genomics">
        <title>Draft genome sequencing and assembly of Favolaschia claudopus CIRM-BRFM 2984 isolated from oak limbs.</title>
        <authorList>
            <person name="Navarro D."/>
            <person name="Drula E."/>
            <person name="Chaduli D."/>
            <person name="Cazenave R."/>
            <person name="Ahrendt S."/>
            <person name="Wang J."/>
            <person name="Lipzen A."/>
            <person name="Daum C."/>
            <person name="Barry K."/>
            <person name="Grigoriev I.V."/>
            <person name="Favel A."/>
            <person name="Rosso M.N."/>
            <person name="Martin F."/>
        </authorList>
    </citation>
    <scope>NUCLEOTIDE SEQUENCE [LARGE SCALE GENOMIC DNA]</scope>
    <source>
        <strain evidence="4 5">CIRM-BRFM 2984</strain>
    </source>
</reference>
<name>A0AAW0A9X0_9AGAR</name>
<dbReference type="SUPFAM" id="SSF51197">
    <property type="entry name" value="Clavaminate synthase-like"/>
    <property type="match status" value="1"/>
</dbReference>
<organism evidence="4 5">
    <name type="scientific">Favolaschia claudopus</name>
    <dbReference type="NCBI Taxonomy" id="2862362"/>
    <lineage>
        <taxon>Eukaryota</taxon>
        <taxon>Fungi</taxon>
        <taxon>Dikarya</taxon>
        <taxon>Basidiomycota</taxon>
        <taxon>Agaricomycotina</taxon>
        <taxon>Agaricomycetes</taxon>
        <taxon>Agaricomycetidae</taxon>
        <taxon>Agaricales</taxon>
        <taxon>Marasmiineae</taxon>
        <taxon>Mycenaceae</taxon>
        <taxon>Favolaschia</taxon>
    </lineage>
</organism>
<evidence type="ECO:0000259" key="3">
    <source>
        <dbReference type="SMART" id="SM00906"/>
    </source>
</evidence>
<feature type="region of interest" description="Disordered" evidence="2">
    <location>
        <begin position="354"/>
        <end position="377"/>
    </location>
</feature>
<dbReference type="GO" id="GO:0003677">
    <property type="term" value="F:DNA binding"/>
    <property type="evidence" value="ECO:0007669"/>
    <property type="project" value="InterPro"/>
</dbReference>
<dbReference type="PANTHER" id="PTHR40470:SF1">
    <property type="entry name" value="PHYTANOYL-COA DIOXYGENASE FAMILY PROTEIN (AFU_ORTHOLOGUE AFUA_2G15850)"/>
    <property type="match status" value="1"/>
</dbReference>
<feature type="compositionally biased region" description="Polar residues" evidence="2">
    <location>
        <begin position="359"/>
        <end position="372"/>
    </location>
</feature>
<dbReference type="CDD" id="cd12148">
    <property type="entry name" value="fungal_TF_MHR"/>
    <property type="match status" value="1"/>
</dbReference>
<dbReference type="AlphaFoldDB" id="A0AAW0A9X0"/>
<dbReference type="GO" id="GO:0008270">
    <property type="term" value="F:zinc ion binding"/>
    <property type="evidence" value="ECO:0007669"/>
    <property type="project" value="InterPro"/>
</dbReference>
<feature type="domain" description="Xylanolytic transcriptional activator regulatory" evidence="3">
    <location>
        <begin position="571"/>
        <end position="644"/>
    </location>
</feature>
<dbReference type="Pfam" id="PF05721">
    <property type="entry name" value="PhyH"/>
    <property type="match status" value="1"/>
</dbReference>
<evidence type="ECO:0000256" key="2">
    <source>
        <dbReference type="SAM" id="MobiDB-lite"/>
    </source>
</evidence>
<dbReference type="SMART" id="SM00906">
    <property type="entry name" value="Fungal_trans"/>
    <property type="match status" value="1"/>
</dbReference>
<dbReference type="Pfam" id="PF04082">
    <property type="entry name" value="Fungal_trans"/>
    <property type="match status" value="1"/>
</dbReference>
<protein>
    <recommendedName>
        <fullName evidence="3">Xylanolytic transcriptional activator regulatory domain-containing protein</fullName>
    </recommendedName>
</protein>
<keyword evidence="1" id="KW-0539">Nucleus</keyword>
<dbReference type="PANTHER" id="PTHR40470">
    <property type="entry name" value="PHYTANOYL-COA DIOXYGENASE FAMILY PROTEIN (AFU_ORTHOLOGUE AFUA_2G15850)"/>
    <property type="match status" value="1"/>
</dbReference>
<evidence type="ECO:0000313" key="5">
    <source>
        <dbReference type="Proteomes" id="UP001362999"/>
    </source>
</evidence>
<evidence type="ECO:0000313" key="4">
    <source>
        <dbReference type="EMBL" id="KAK7005994.1"/>
    </source>
</evidence>